<feature type="compositionally biased region" description="Basic and acidic residues" evidence="1">
    <location>
        <begin position="85"/>
        <end position="95"/>
    </location>
</feature>
<comment type="caution">
    <text evidence="4">The sequence shown here is derived from an EMBL/GenBank/DDBJ whole genome shotgun (WGS) entry which is preliminary data.</text>
</comment>
<keyword evidence="2" id="KW-0472">Membrane</keyword>
<protein>
    <submittedName>
        <fullName evidence="4">Uncharacterized protein</fullName>
    </submittedName>
</protein>
<evidence type="ECO:0000313" key="4">
    <source>
        <dbReference type="EMBL" id="KAG7353515.1"/>
    </source>
</evidence>
<evidence type="ECO:0000313" key="5">
    <source>
        <dbReference type="Proteomes" id="UP000693970"/>
    </source>
</evidence>
<evidence type="ECO:0000256" key="2">
    <source>
        <dbReference type="SAM" id="Phobius"/>
    </source>
</evidence>
<dbReference type="Proteomes" id="UP000693970">
    <property type="component" value="Unassembled WGS sequence"/>
</dbReference>
<evidence type="ECO:0000256" key="1">
    <source>
        <dbReference type="SAM" id="MobiDB-lite"/>
    </source>
</evidence>
<organism evidence="4 5">
    <name type="scientific">Nitzschia inconspicua</name>
    <dbReference type="NCBI Taxonomy" id="303405"/>
    <lineage>
        <taxon>Eukaryota</taxon>
        <taxon>Sar</taxon>
        <taxon>Stramenopiles</taxon>
        <taxon>Ochrophyta</taxon>
        <taxon>Bacillariophyta</taxon>
        <taxon>Bacillariophyceae</taxon>
        <taxon>Bacillariophycidae</taxon>
        <taxon>Bacillariales</taxon>
        <taxon>Bacillariaceae</taxon>
        <taxon>Nitzschia</taxon>
    </lineage>
</organism>
<dbReference type="EMBL" id="JAGRRH010000016">
    <property type="protein sequence ID" value="KAG7353515.1"/>
    <property type="molecule type" value="Genomic_DNA"/>
</dbReference>
<feature type="region of interest" description="Disordered" evidence="1">
    <location>
        <begin position="74"/>
        <end position="144"/>
    </location>
</feature>
<reference evidence="4" key="2">
    <citation type="submission" date="2021-04" db="EMBL/GenBank/DDBJ databases">
        <authorList>
            <person name="Podell S."/>
        </authorList>
    </citation>
    <scope>NUCLEOTIDE SEQUENCE</scope>
    <source>
        <strain evidence="4">Hildebrandi</strain>
    </source>
</reference>
<feature type="signal peptide" evidence="3">
    <location>
        <begin position="1"/>
        <end position="19"/>
    </location>
</feature>
<sequence>MIWFTCILIKVWILPMALGFGLQNSAMSTFSGTLQSRLLRSEHLSGPLMLFRSTLPTRFQSQHYYYHSRSSRSMKPFWKSSSSSDNERNNKRDEDGKDEEDVPKLPSQEASATGSGVNSVTEGLPGTSTAAETSTTTTSNREREGILDLIDDVGQSFKPLAEKATAKGYQAETQTKKVLYAVKACAYYMLFILYRAYRGLFVLVPAVFRQVYRKMELAMNSDLALEDDVDDDDYYYDAVADTSSSTTPEKISWRTKVTVSILASVVTMSYVFGAAVKMITKFVRTATKSRSIPKSFEAAADELVIYEDRVSRIGKINGDNKMEPGGFAP</sequence>
<keyword evidence="5" id="KW-1185">Reference proteome</keyword>
<name>A0A9K3PN25_9STRA</name>
<feature type="transmembrane region" description="Helical" evidence="2">
    <location>
        <begin position="257"/>
        <end position="279"/>
    </location>
</feature>
<feature type="chain" id="PRO_5039935146" evidence="3">
    <location>
        <begin position="20"/>
        <end position="329"/>
    </location>
</feature>
<gene>
    <name evidence="4" type="ORF">IV203_002870</name>
</gene>
<feature type="compositionally biased region" description="Low complexity" evidence="1">
    <location>
        <begin position="127"/>
        <end position="139"/>
    </location>
</feature>
<feature type="compositionally biased region" description="Low complexity" evidence="1">
    <location>
        <begin position="74"/>
        <end position="84"/>
    </location>
</feature>
<keyword evidence="2" id="KW-1133">Transmembrane helix</keyword>
<dbReference type="OrthoDB" id="195218at2759"/>
<evidence type="ECO:0000256" key="3">
    <source>
        <dbReference type="SAM" id="SignalP"/>
    </source>
</evidence>
<feature type="transmembrane region" description="Helical" evidence="2">
    <location>
        <begin position="186"/>
        <end position="208"/>
    </location>
</feature>
<proteinExistence type="predicted"/>
<keyword evidence="2" id="KW-0812">Transmembrane</keyword>
<keyword evidence="3" id="KW-0732">Signal</keyword>
<accession>A0A9K3PN25</accession>
<dbReference type="AlphaFoldDB" id="A0A9K3PN25"/>
<feature type="compositionally biased region" description="Polar residues" evidence="1">
    <location>
        <begin position="108"/>
        <end position="121"/>
    </location>
</feature>
<reference evidence="4" key="1">
    <citation type="journal article" date="2021" name="Sci. Rep.">
        <title>Diploid genomic architecture of Nitzschia inconspicua, an elite biomass production diatom.</title>
        <authorList>
            <person name="Oliver A."/>
            <person name="Podell S."/>
            <person name="Pinowska A."/>
            <person name="Traller J.C."/>
            <person name="Smith S.R."/>
            <person name="McClure R."/>
            <person name="Beliaev A."/>
            <person name="Bohutskyi P."/>
            <person name="Hill E.A."/>
            <person name="Rabines A."/>
            <person name="Zheng H."/>
            <person name="Allen L.Z."/>
            <person name="Kuo A."/>
            <person name="Grigoriev I.V."/>
            <person name="Allen A.E."/>
            <person name="Hazlebeck D."/>
            <person name="Allen E.E."/>
        </authorList>
    </citation>
    <scope>NUCLEOTIDE SEQUENCE</scope>
    <source>
        <strain evidence="4">Hildebrandi</strain>
    </source>
</reference>